<protein>
    <recommendedName>
        <fullName evidence="3">Squalene cyclase C-terminal domain-containing protein</fullName>
    </recommendedName>
</protein>
<feature type="region of interest" description="Disordered" evidence="1">
    <location>
        <begin position="1"/>
        <end position="296"/>
    </location>
</feature>
<dbReference type="OrthoDB" id="238862at2"/>
<evidence type="ECO:0000256" key="2">
    <source>
        <dbReference type="SAM" id="Phobius"/>
    </source>
</evidence>
<dbReference type="InterPro" id="IPR008930">
    <property type="entry name" value="Terpenoid_cyclase/PrenylTrfase"/>
</dbReference>
<dbReference type="Pfam" id="PF13243">
    <property type="entry name" value="SQHop_cyclase_C"/>
    <property type="match status" value="1"/>
</dbReference>
<sequence>MSNEEHPKDRNKSPEKRPAPISQPPSTPAPPPTSGDDTKAPISFGHAPPESVPNYFPPQGQYGPPGQYPPAYSQPGQYPQPGQHPPGQYQPGQYGPPGQVPPPGQYPPAQYPPANPYGPPTYPNQYPTQRPGAPAAPLTPQAEPPQQPPVAPPTTPAAEAPVPPPVEPPKPAPPKPQAPAAKSTPSAKAKPAPTTKQQPAAKQAKPSEPNEKQSPPKWRGEQKPDSKQPKPAAAKSPATAPPEAKQSPGSRLPPPKKPSAPAAKSDPKTDDKTAPVEKVPTDRKGLPQQAPKRTEPAILNPGLQVAEHEAAADDLTAKSTRMMPPWLISTIVHFVLVVVLAMLVFTPRQKQDVVVTATYAEKLGEQLDLDLLIDEDDLMEDEIVGFDITLFESKEPPPESLTTLAANGAKTKKTEVETPGVEYNFRSDGGGKKALLKAYGGTATTEQAIKEALEWLKRNQRRDGSWSLKGPYKDGAGIENHVAATAMALLAFQGAGHTTLEGAYVKEVTRGWDFLMAQMDNDGTFISGPLANQHRLYTQAQATIALCELYGMTHDEKYRKPAQRAIDYAVRIQSPEGGWRYTPGDGADTSVTGWFVIAFASAKMCGLTVPEDTLQRVGGFLDTVSKENGARYTYQPTRNQPPTLSMTAEGLLCRQYLGWQQEDPRLHDGVEYLVGNPINWKEPDVYYWYYGTQVAHHFEGAAWQEWNKVMRQAIPEQQVKVGSDKGSWSPDGDKHGVIGGRLFMTCLCVYMLEVYYRHLPIYSKSDVLSLQ</sequence>
<dbReference type="Gene3D" id="1.50.10.20">
    <property type="match status" value="2"/>
</dbReference>
<keyword evidence="2" id="KW-0812">Transmembrane</keyword>
<proteinExistence type="predicted"/>
<feature type="compositionally biased region" description="Basic and acidic residues" evidence="1">
    <location>
        <begin position="218"/>
        <end position="228"/>
    </location>
</feature>
<dbReference type="AlphaFoldDB" id="A0A2S8GN36"/>
<dbReference type="CDD" id="cd00688">
    <property type="entry name" value="ISOPREN_C2_like"/>
    <property type="match status" value="1"/>
</dbReference>
<reference evidence="4 5" key="1">
    <citation type="submission" date="2018-02" db="EMBL/GenBank/DDBJ databases">
        <title>Comparative genomes isolates from brazilian mangrove.</title>
        <authorList>
            <person name="Araujo J.E."/>
            <person name="Taketani R.G."/>
            <person name="Silva M.C.P."/>
            <person name="Loureco M.V."/>
            <person name="Andreote F.D."/>
        </authorList>
    </citation>
    <scope>NUCLEOTIDE SEQUENCE [LARGE SCALE GENOMIC DNA]</scope>
    <source>
        <strain evidence="4 5">Nap-Phe MGV</strain>
    </source>
</reference>
<feature type="compositionally biased region" description="Pro residues" evidence="1">
    <location>
        <begin position="142"/>
        <end position="177"/>
    </location>
</feature>
<evidence type="ECO:0000313" key="5">
    <source>
        <dbReference type="Proteomes" id="UP000237819"/>
    </source>
</evidence>
<name>A0A2S8GN36_9BACT</name>
<dbReference type="EMBL" id="PUHZ01000012">
    <property type="protein sequence ID" value="PQO45835.1"/>
    <property type="molecule type" value="Genomic_DNA"/>
</dbReference>
<dbReference type="RefSeq" id="WP_105335535.1">
    <property type="nucleotide sequence ID" value="NZ_PUHZ01000012.1"/>
</dbReference>
<evidence type="ECO:0000256" key="1">
    <source>
        <dbReference type="SAM" id="MobiDB-lite"/>
    </source>
</evidence>
<feature type="compositionally biased region" description="Low complexity" evidence="1">
    <location>
        <begin position="53"/>
        <end position="97"/>
    </location>
</feature>
<keyword evidence="2" id="KW-0472">Membrane</keyword>
<keyword evidence="2" id="KW-1133">Transmembrane helix</keyword>
<feature type="compositionally biased region" description="Low complexity" evidence="1">
    <location>
        <begin position="229"/>
        <end position="245"/>
    </location>
</feature>
<accession>A0A2S8GN36</accession>
<feature type="compositionally biased region" description="Basic and acidic residues" evidence="1">
    <location>
        <begin position="1"/>
        <end position="18"/>
    </location>
</feature>
<organism evidence="4 5">
    <name type="scientific">Blastopirellula marina</name>
    <dbReference type="NCBI Taxonomy" id="124"/>
    <lineage>
        <taxon>Bacteria</taxon>
        <taxon>Pseudomonadati</taxon>
        <taxon>Planctomycetota</taxon>
        <taxon>Planctomycetia</taxon>
        <taxon>Pirellulales</taxon>
        <taxon>Pirellulaceae</taxon>
        <taxon>Blastopirellula</taxon>
    </lineage>
</organism>
<feature type="transmembrane region" description="Helical" evidence="2">
    <location>
        <begin position="326"/>
        <end position="345"/>
    </location>
</feature>
<dbReference type="InterPro" id="IPR032696">
    <property type="entry name" value="SQ_cyclase_C"/>
</dbReference>
<dbReference type="SUPFAM" id="SSF48239">
    <property type="entry name" value="Terpenoid cyclases/Protein prenyltransferases"/>
    <property type="match status" value="1"/>
</dbReference>
<feature type="domain" description="Squalene cyclase C-terminal" evidence="3">
    <location>
        <begin position="441"/>
        <end position="525"/>
    </location>
</feature>
<feature type="compositionally biased region" description="Pro residues" evidence="1">
    <location>
        <begin position="98"/>
        <end position="122"/>
    </location>
</feature>
<feature type="compositionally biased region" description="Basic and acidic residues" evidence="1">
    <location>
        <begin position="265"/>
        <end position="285"/>
    </location>
</feature>
<feature type="compositionally biased region" description="Low complexity" evidence="1">
    <location>
        <begin position="178"/>
        <end position="207"/>
    </location>
</feature>
<feature type="compositionally biased region" description="Pro residues" evidence="1">
    <location>
        <begin position="21"/>
        <end position="33"/>
    </location>
</feature>
<evidence type="ECO:0000313" key="4">
    <source>
        <dbReference type="EMBL" id="PQO45835.1"/>
    </source>
</evidence>
<comment type="caution">
    <text evidence="4">The sequence shown here is derived from an EMBL/GenBank/DDBJ whole genome shotgun (WGS) entry which is preliminary data.</text>
</comment>
<dbReference type="Proteomes" id="UP000237819">
    <property type="component" value="Unassembled WGS sequence"/>
</dbReference>
<evidence type="ECO:0000259" key="3">
    <source>
        <dbReference type="Pfam" id="PF13243"/>
    </source>
</evidence>
<gene>
    <name evidence="4" type="ORF">C5Y93_11295</name>
</gene>